<comment type="caution">
    <text evidence="6">The sequence shown here is derived from an EMBL/GenBank/DDBJ whole genome shotgun (WGS) entry which is preliminary data.</text>
</comment>
<evidence type="ECO:0000256" key="2">
    <source>
        <dbReference type="ARBA" id="ARBA00022538"/>
    </source>
</evidence>
<dbReference type="EMBL" id="JBEDUW010000003">
    <property type="protein sequence ID" value="KAK9937833.1"/>
    <property type="molecule type" value="Genomic_DNA"/>
</dbReference>
<dbReference type="GO" id="GO:0012505">
    <property type="term" value="C:endomembrane system"/>
    <property type="evidence" value="ECO:0007669"/>
    <property type="project" value="TreeGrafter"/>
</dbReference>
<feature type="chain" id="PRO_5043957332" evidence="5">
    <location>
        <begin position="18"/>
        <end position="142"/>
    </location>
</feature>
<keyword evidence="4" id="KW-0406">Ion transport</keyword>
<keyword evidence="1" id="KW-0813">Transport</keyword>
<dbReference type="PANTHER" id="PTHR32468:SF74">
    <property type="entry name" value="CATION_H(+) ANTIPORTER 21-RELATED"/>
    <property type="match status" value="1"/>
</dbReference>
<feature type="signal peptide" evidence="5">
    <location>
        <begin position="1"/>
        <end position="17"/>
    </location>
</feature>
<dbReference type="GO" id="GO:0006813">
    <property type="term" value="P:potassium ion transport"/>
    <property type="evidence" value="ECO:0007669"/>
    <property type="project" value="UniProtKB-KW"/>
</dbReference>
<evidence type="ECO:0000256" key="5">
    <source>
        <dbReference type="SAM" id="SignalP"/>
    </source>
</evidence>
<dbReference type="PANTHER" id="PTHR32468">
    <property type="entry name" value="CATION/H + ANTIPORTER"/>
    <property type="match status" value="1"/>
</dbReference>
<gene>
    <name evidence="6" type="ORF">M0R45_014601</name>
</gene>
<name>A0AAW1XN51_RUBAR</name>
<evidence type="ECO:0000313" key="7">
    <source>
        <dbReference type="Proteomes" id="UP001457282"/>
    </source>
</evidence>
<dbReference type="Proteomes" id="UP001457282">
    <property type="component" value="Unassembled WGS sequence"/>
</dbReference>
<keyword evidence="2" id="KW-0633">Potassium transport</keyword>
<evidence type="ECO:0000256" key="1">
    <source>
        <dbReference type="ARBA" id="ARBA00022448"/>
    </source>
</evidence>
<dbReference type="GO" id="GO:0006885">
    <property type="term" value="P:regulation of pH"/>
    <property type="evidence" value="ECO:0007669"/>
    <property type="project" value="TreeGrafter"/>
</dbReference>
<dbReference type="GO" id="GO:0098662">
    <property type="term" value="P:inorganic cation transmembrane transport"/>
    <property type="evidence" value="ECO:0007669"/>
    <property type="project" value="TreeGrafter"/>
</dbReference>
<evidence type="ECO:0000313" key="6">
    <source>
        <dbReference type="EMBL" id="KAK9937833.1"/>
    </source>
</evidence>
<evidence type="ECO:0000256" key="3">
    <source>
        <dbReference type="ARBA" id="ARBA00022958"/>
    </source>
</evidence>
<sequence>MYIFAVQLVELIGHASATLIANDACKSNTERSNQGGEPVFSSQYSNPFEFYGKQRENVYVQALTVVSAYAIIHEDICNLAEDESVTLTTWKQKHIDSDLDSDSDEQDTLVSSSFFMVNTSILIVQQGGSVEDRQDASDDQEM</sequence>
<protein>
    <submittedName>
        <fullName evidence="6">Uncharacterized protein</fullName>
    </submittedName>
</protein>
<keyword evidence="3" id="KW-0630">Potassium</keyword>
<keyword evidence="7" id="KW-1185">Reference proteome</keyword>
<accession>A0AAW1XN51</accession>
<dbReference type="AlphaFoldDB" id="A0AAW1XN51"/>
<dbReference type="InterPro" id="IPR050794">
    <property type="entry name" value="CPA2_transporter"/>
</dbReference>
<evidence type="ECO:0000256" key="4">
    <source>
        <dbReference type="ARBA" id="ARBA00023065"/>
    </source>
</evidence>
<proteinExistence type="predicted"/>
<reference evidence="6 7" key="1">
    <citation type="journal article" date="2023" name="G3 (Bethesda)">
        <title>A chromosome-length genome assembly and annotation of blackberry (Rubus argutus, cv. 'Hillquist').</title>
        <authorList>
            <person name="Bruna T."/>
            <person name="Aryal R."/>
            <person name="Dudchenko O."/>
            <person name="Sargent D.J."/>
            <person name="Mead D."/>
            <person name="Buti M."/>
            <person name="Cavallini A."/>
            <person name="Hytonen T."/>
            <person name="Andres J."/>
            <person name="Pham M."/>
            <person name="Weisz D."/>
            <person name="Mascagni F."/>
            <person name="Usai G."/>
            <person name="Natali L."/>
            <person name="Bassil N."/>
            <person name="Fernandez G.E."/>
            <person name="Lomsadze A."/>
            <person name="Armour M."/>
            <person name="Olukolu B."/>
            <person name="Poorten T."/>
            <person name="Britton C."/>
            <person name="Davik J."/>
            <person name="Ashrafi H."/>
            <person name="Aiden E.L."/>
            <person name="Borodovsky M."/>
            <person name="Worthington M."/>
        </authorList>
    </citation>
    <scope>NUCLEOTIDE SEQUENCE [LARGE SCALE GENOMIC DNA]</scope>
    <source>
        <strain evidence="6">PI 553951</strain>
    </source>
</reference>
<keyword evidence="5" id="KW-0732">Signal</keyword>
<organism evidence="6 7">
    <name type="scientific">Rubus argutus</name>
    <name type="common">Southern blackberry</name>
    <dbReference type="NCBI Taxonomy" id="59490"/>
    <lineage>
        <taxon>Eukaryota</taxon>
        <taxon>Viridiplantae</taxon>
        <taxon>Streptophyta</taxon>
        <taxon>Embryophyta</taxon>
        <taxon>Tracheophyta</taxon>
        <taxon>Spermatophyta</taxon>
        <taxon>Magnoliopsida</taxon>
        <taxon>eudicotyledons</taxon>
        <taxon>Gunneridae</taxon>
        <taxon>Pentapetalae</taxon>
        <taxon>rosids</taxon>
        <taxon>fabids</taxon>
        <taxon>Rosales</taxon>
        <taxon>Rosaceae</taxon>
        <taxon>Rosoideae</taxon>
        <taxon>Rosoideae incertae sedis</taxon>
        <taxon>Rubus</taxon>
    </lineage>
</organism>